<reference evidence="2" key="1">
    <citation type="submission" date="2014-11" db="EMBL/GenBank/DDBJ databases">
        <authorList>
            <person name="Amaro Gonzalez C."/>
        </authorList>
    </citation>
    <scope>NUCLEOTIDE SEQUENCE</scope>
</reference>
<name>A0A0E9SUC6_ANGAN</name>
<dbReference type="EMBL" id="GBXM01063681">
    <property type="protein sequence ID" value="JAH44896.1"/>
    <property type="molecule type" value="Transcribed_RNA"/>
</dbReference>
<evidence type="ECO:0000256" key="1">
    <source>
        <dbReference type="SAM" id="MobiDB-lite"/>
    </source>
</evidence>
<feature type="compositionally biased region" description="Basic residues" evidence="1">
    <location>
        <begin position="59"/>
        <end position="72"/>
    </location>
</feature>
<proteinExistence type="predicted"/>
<accession>A0A0E9SUC6</accession>
<protein>
    <submittedName>
        <fullName evidence="2">Uncharacterized protein</fullName>
    </submittedName>
</protein>
<evidence type="ECO:0000313" key="2">
    <source>
        <dbReference type="EMBL" id="JAH44896.1"/>
    </source>
</evidence>
<feature type="region of interest" description="Disordered" evidence="1">
    <location>
        <begin position="1"/>
        <end position="72"/>
    </location>
</feature>
<reference evidence="2" key="2">
    <citation type="journal article" date="2015" name="Fish Shellfish Immunol.">
        <title>Early steps in the European eel (Anguilla anguilla)-Vibrio vulnificus interaction in the gills: Role of the RtxA13 toxin.</title>
        <authorList>
            <person name="Callol A."/>
            <person name="Pajuelo D."/>
            <person name="Ebbesson L."/>
            <person name="Teles M."/>
            <person name="MacKenzie S."/>
            <person name="Amaro C."/>
        </authorList>
    </citation>
    <scope>NUCLEOTIDE SEQUENCE</scope>
</reference>
<sequence length="72" mass="8301">MQWARGRNTPRTGYQSIAGHTHTIHSHTHTYGQFRVSKRPTCMSLDCGRKPEQLEGNPRGHRKNIQTPHRKA</sequence>
<organism evidence="2">
    <name type="scientific">Anguilla anguilla</name>
    <name type="common">European freshwater eel</name>
    <name type="synonym">Muraena anguilla</name>
    <dbReference type="NCBI Taxonomy" id="7936"/>
    <lineage>
        <taxon>Eukaryota</taxon>
        <taxon>Metazoa</taxon>
        <taxon>Chordata</taxon>
        <taxon>Craniata</taxon>
        <taxon>Vertebrata</taxon>
        <taxon>Euteleostomi</taxon>
        <taxon>Actinopterygii</taxon>
        <taxon>Neopterygii</taxon>
        <taxon>Teleostei</taxon>
        <taxon>Anguilliformes</taxon>
        <taxon>Anguillidae</taxon>
        <taxon>Anguilla</taxon>
    </lineage>
</organism>
<dbReference type="AlphaFoldDB" id="A0A0E9SUC6"/>